<evidence type="ECO:0000256" key="1">
    <source>
        <dbReference type="ARBA" id="ARBA00008950"/>
    </source>
</evidence>
<dbReference type="Gene3D" id="3.60.21.10">
    <property type="match status" value="1"/>
</dbReference>
<dbReference type="InterPro" id="IPR000979">
    <property type="entry name" value="Phosphodiesterase_MJ0936/Vps29"/>
</dbReference>
<dbReference type="GO" id="GO:0046872">
    <property type="term" value="F:metal ion binding"/>
    <property type="evidence" value="ECO:0007669"/>
    <property type="project" value="UniProtKB-KW"/>
</dbReference>
<dbReference type="InterPro" id="IPR029052">
    <property type="entry name" value="Metallo-depent_PP-like"/>
</dbReference>
<comment type="cofactor">
    <cofactor evidence="4">
        <name>a divalent metal cation</name>
        <dbReference type="ChEBI" id="CHEBI:60240"/>
    </cofactor>
</comment>
<name>A0AAU7AYH1_9ACTN</name>
<dbReference type="EMBL" id="CP114014">
    <property type="protein sequence ID" value="XAY06688.1"/>
    <property type="molecule type" value="Genomic_DNA"/>
</dbReference>
<evidence type="ECO:0000259" key="5">
    <source>
        <dbReference type="Pfam" id="PF12850"/>
    </source>
</evidence>
<dbReference type="EC" id="3.1.4.-" evidence="4"/>
<dbReference type="RefSeq" id="WP_354697908.1">
    <property type="nucleotide sequence ID" value="NZ_CP114014.1"/>
</dbReference>
<sequence>MTRLAIISDTHMPRGDRRLPDACVTAIRSADLLLHAGDIADVPTLDAIVGLGPPVHAVHGNVDDHAVRARLPAELQITVDGVRVAMVHDAGPRTGRLLRLRRRFPQADVVVFGHSHLPLHENQDGFTIFNPGSPTERRRAPAHTMGIGETGAGVISLRLITV</sequence>
<dbReference type="InterPro" id="IPR020935">
    <property type="entry name" value="PdiEstase_YfcE_CS"/>
</dbReference>
<evidence type="ECO:0000256" key="2">
    <source>
        <dbReference type="ARBA" id="ARBA00022723"/>
    </source>
</evidence>
<dbReference type="Pfam" id="PF12850">
    <property type="entry name" value="Metallophos_2"/>
    <property type="match status" value="1"/>
</dbReference>
<reference evidence="6" key="1">
    <citation type="submission" date="2022-12" db="EMBL/GenBank/DDBJ databases">
        <title>Paraconexibacter alkalitolerans sp. nov. and Baekduia alba sp. nov., isolated from soil and emended description of the genera Paraconexibacter (Chun et al., 2020) and Baekduia (An et al., 2020).</title>
        <authorList>
            <person name="Vieira S."/>
            <person name="Huber K.J."/>
            <person name="Geppert A."/>
            <person name="Wolf J."/>
            <person name="Neumann-Schaal M."/>
            <person name="Muesken M."/>
            <person name="Overmann J."/>
        </authorList>
    </citation>
    <scope>NUCLEOTIDE SEQUENCE</scope>
    <source>
        <strain evidence="6">AEG42_29</strain>
    </source>
</reference>
<proteinExistence type="inferred from homology"/>
<evidence type="ECO:0000256" key="4">
    <source>
        <dbReference type="RuleBase" id="RU362039"/>
    </source>
</evidence>
<evidence type="ECO:0000313" key="6">
    <source>
        <dbReference type="EMBL" id="XAY06688.1"/>
    </source>
</evidence>
<keyword evidence="2 4" id="KW-0479">Metal-binding</keyword>
<gene>
    <name evidence="6" type="ORF">DSM112329_03565</name>
</gene>
<dbReference type="SUPFAM" id="SSF56300">
    <property type="entry name" value="Metallo-dependent phosphatases"/>
    <property type="match status" value="1"/>
</dbReference>
<comment type="similarity">
    <text evidence="1 4">Belongs to the metallophosphoesterase superfamily. YfcE family.</text>
</comment>
<dbReference type="KEGG" id="parq:DSM112329_03565"/>
<evidence type="ECO:0000256" key="3">
    <source>
        <dbReference type="ARBA" id="ARBA00022801"/>
    </source>
</evidence>
<dbReference type="AlphaFoldDB" id="A0AAU7AYH1"/>
<dbReference type="GO" id="GO:0016787">
    <property type="term" value="F:hydrolase activity"/>
    <property type="evidence" value="ECO:0007669"/>
    <property type="project" value="UniProtKB-UniRule"/>
</dbReference>
<dbReference type="InterPro" id="IPR024654">
    <property type="entry name" value="Calcineurin-like_PHP_lpxH"/>
</dbReference>
<dbReference type="PROSITE" id="PS01269">
    <property type="entry name" value="UPF0025"/>
    <property type="match status" value="1"/>
</dbReference>
<feature type="domain" description="Calcineurin-like phosphoesterase" evidence="5">
    <location>
        <begin position="3"/>
        <end position="150"/>
    </location>
</feature>
<dbReference type="NCBIfam" id="TIGR00040">
    <property type="entry name" value="yfcE"/>
    <property type="match status" value="1"/>
</dbReference>
<keyword evidence="3" id="KW-0378">Hydrolase</keyword>
<protein>
    <recommendedName>
        <fullName evidence="4">Phosphoesterase</fullName>
        <ecNumber evidence="4">3.1.4.-</ecNumber>
    </recommendedName>
</protein>
<organism evidence="6">
    <name type="scientific">Paraconexibacter sp. AEG42_29</name>
    <dbReference type="NCBI Taxonomy" id="2997339"/>
    <lineage>
        <taxon>Bacteria</taxon>
        <taxon>Bacillati</taxon>
        <taxon>Actinomycetota</taxon>
        <taxon>Thermoleophilia</taxon>
        <taxon>Solirubrobacterales</taxon>
        <taxon>Paraconexibacteraceae</taxon>
        <taxon>Paraconexibacter</taxon>
    </lineage>
</organism>
<accession>A0AAU7AYH1</accession>
<dbReference type="PANTHER" id="PTHR11124">
    <property type="entry name" value="VACUOLAR SORTING PROTEIN VPS29"/>
    <property type="match status" value="1"/>
</dbReference>